<keyword evidence="10" id="KW-1185">Reference proteome</keyword>
<evidence type="ECO:0000256" key="1">
    <source>
        <dbReference type="ARBA" id="ARBA00004651"/>
    </source>
</evidence>
<dbReference type="PROSITE" id="PS50928">
    <property type="entry name" value="ABC_TM1"/>
    <property type="match status" value="1"/>
</dbReference>
<dbReference type="Pfam" id="PF00528">
    <property type="entry name" value="BPD_transp_1"/>
    <property type="match status" value="1"/>
</dbReference>
<comment type="caution">
    <text evidence="9">The sequence shown here is derived from an EMBL/GenBank/DDBJ whole genome shotgun (WGS) entry which is preliminary data.</text>
</comment>
<evidence type="ECO:0000259" key="8">
    <source>
        <dbReference type="PROSITE" id="PS50928"/>
    </source>
</evidence>
<dbReference type="Proteomes" id="UP000820669">
    <property type="component" value="Unassembled WGS sequence"/>
</dbReference>
<feature type="transmembrane region" description="Helical" evidence="7">
    <location>
        <begin position="97"/>
        <end position="119"/>
    </location>
</feature>
<sequence>MTVERDLLPERLTGAAPEVEPVPRTPRRSWRDTLLGLAFVAPALAGLGTFVIFPLFQAVFLSTRGTDILGNPTRSVGLDNFAALLTPGFGRVLLQTAVFTAIVVAGGVALPLALAVPLAQRLPGMRVFRTLFSLPFAYSASAAGVVWLIMVNPAMSPIDWVLGLVGIATPGWTTSSGWALLTVAWVTLWTVSGFNVLVLAAALTAVDEEVLEAARLDGATGWRGFTRVVLPLISPSVFFVVVTTTLTALQALGQIQVTTDGGPNGSTATLVYAIYDQAFQNGNSNYGLASAQGLVLLAVGVLLAAVQFGVIERRVHYR</sequence>
<feature type="transmembrane region" description="Helical" evidence="7">
    <location>
        <begin position="291"/>
        <end position="311"/>
    </location>
</feature>
<feature type="transmembrane region" description="Helical" evidence="7">
    <location>
        <begin position="227"/>
        <end position="249"/>
    </location>
</feature>
<evidence type="ECO:0000313" key="9">
    <source>
        <dbReference type="EMBL" id="NMH96484.1"/>
    </source>
</evidence>
<dbReference type="InterPro" id="IPR000515">
    <property type="entry name" value="MetI-like"/>
</dbReference>
<comment type="subcellular location">
    <subcellularLocation>
        <location evidence="1 7">Cell membrane</location>
        <topology evidence="1 7">Multi-pass membrane protein</topology>
    </subcellularLocation>
</comment>
<accession>A0ABX1S892</accession>
<evidence type="ECO:0000256" key="4">
    <source>
        <dbReference type="ARBA" id="ARBA00022692"/>
    </source>
</evidence>
<dbReference type="Gene3D" id="1.10.3720.10">
    <property type="entry name" value="MetI-like"/>
    <property type="match status" value="1"/>
</dbReference>
<comment type="similarity">
    <text evidence="7">Belongs to the binding-protein-dependent transport system permease family.</text>
</comment>
<dbReference type="PANTHER" id="PTHR30193">
    <property type="entry name" value="ABC TRANSPORTER PERMEASE PROTEIN"/>
    <property type="match status" value="1"/>
</dbReference>
<evidence type="ECO:0000256" key="2">
    <source>
        <dbReference type="ARBA" id="ARBA00022448"/>
    </source>
</evidence>
<dbReference type="CDD" id="cd06261">
    <property type="entry name" value="TM_PBP2"/>
    <property type="match status" value="1"/>
</dbReference>
<dbReference type="InterPro" id="IPR051393">
    <property type="entry name" value="ABC_transporter_permease"/>
</dbReference>
<dbReference type="RefSeq" id="WP_169379835.1">
    <property type="nucleotide sequence ID" value="NZ_JAAXLA010000004.1"/>
</dbReference>
<name>A0ABX1S892_9PSEU</name>
<keyword evidence="3" id="KW-1003">Cell membrane</keyword>
<evidence type="ECO:0000313" key="10">
    <source>
        <dbReference type="Proteomes" id="UP000820669"/>
    </source>
</evidence>
<dbReference type="SUPFAM" id="SSF161098">
    <property type="entry name" value="MetI-like"/>
    <property type="match status" value="1"/>
</dbReference>
<keyword evidence="6 7" id="KW-0472">Membrane</keyword>
<gene>
    <name evidence="9" type="ORF">HF526_03985</name>
</gene>
<protein>
    <submittedName>
        <fullName evidence="9">Sugar ABC transporter permease</fullName>
    </submittedName>
</protein>
<dbReference type="InterPro" id="IPR035906">
    <property type="entry name" value="MetI-like_sf"/>
</dbReference>
<proteinExistence type="inferred from homology"/>
<evidence type="ECO:0000256" key="7">
    <source>
        <dbReference type="RuleBase" id="RU363032"/>
    </source>
</evidence>
<feature type="transmembrane region" description="Helical" evidence="7">
    <location>
        <begin position="131"/>
        <end position="150"/>
    </location>
</feature>
<dbReference type="PANTHER" id="PTHR30193:SF37">
    <property type="entry name" value="INNER MEMBRANE ABC TRANSPORTER PERMEASE PROTEIN YCJO"/>
    <property type="match status" value="1"/>
</dbReference>
<evidence type="ECO:0000256" key="6">
    <source>
        <dbReference type="ARBA" id="ARBA00023136"/>
    </source>
</evidence>
<feature type="transmembrane region" description="Helical" evidence="7">
    <location>
        <begin position="34"/>
        <end position="56"/>
    </location>
</feature>
<reference evidence="9 10" key="1">
    <citation type="submission" date="2020-04" db="EMBL/GenBank/DDBJ databases">
        <authorList>
            <person name="Klaysubun C."/>
            <person name="Duangmal K."/>
            <person name="Lipun K."/>
        </authorList>
    </citation>
    <scope>NUCLEOTIDE SEQUENCE [LARGE SCALE GENOMIC DNA]</scope>
    <source>
        <strain evidence="9 10">K10HN5</strain>
    </source>
</reference>
<keyword evidence="5 7" id="KW-1133">Transmembrane helix</keyword>
<feature type="domain" description="ABC transmembrane type-1" evidence="8">
    <location>
        <begin position="93"/>
        <end position="307"/>
    </location>
</feature>
<keyword evidence="4 7" id="KW-0812">Transmembrane</keyword>
<evidence type="ECO:0000256" key="3">
    <source>
        <dbReference type="ARBA" id="ARBA00022475"/>
    </source>
</evidence>
<keyword evidence="2 7" id="KW-0813">Transport</keyword>
<dbReference type="EMBL" id="JAAXLA010000004">
    <property type="protein sequence ID" value="NMH96484.1"/>
    <property type="molecule type" value="Genomic_DNA"/>
</dbReference>
<organism evidence="9 10">
    <name type="scientific">Pseudonocardia acidicola</name>
    <dbReference type="NCBI Taxonomy" id="2724939"/>
    <lineage>
        <taxon>Bacteria</taxon>
        <taxon>Bacillati</taxon>
        <taxon>Actinomycetota</taxon>
        <taxon>Actinomycetes</taxon>
        <taxon>Pseudonocardiales</taxon>
        <taxon>Pseudonocardiaceae</taxon>
        <taxon>Pseudonocardia</taxon>
    </lineage>
</organism>
<feature type="transmembrane region" description="Helical" evidence="7">
    <location>
        <begin position="178"/>
        <end position="206"/>
    </location>
</feature>
<evidence type="ECO:0000256" key="5">
    <source>
        <dbReference type="ARBA" id="ARBA00022989"/>
    </source>
</evidence>